<protein>
    <recommendedName>
        <fullName evidence="3">Alpha/beta hydrolase</fullName>
    </recommendedName>
</protein>
<evidence type="ECO:0000313" key="2">
    <source>
        <dbReference type="Proteomes" id="UP000266118"/>
    </source>
</evidence>
<accession>A0A386HTY7</accession>
<dbReference type="Proteomes" id="UP000266118">
    <property type="component" value="Chromosome"/>
</dbReference>
<proteinExistence type="predicted"/>
<gene>
    <name evidence="1" type="ORF">D6B99_09015</name>
</gene>
<evidence type="ECO:0008006" key="3">
    <source>
        <dbReference type="Google" id="ProtNLM"/>
    </source>
</evidence>
<organism evidence="1 2">
    <name type="scientific">Arachidicoccus soli</name>
    <dbReference type="NCBI Taxonomy" id="2341117"/>
    <lineage>
        <taxon>Bacteria</taxon>
        <taxon>Pseudomonadati</taxon>
        <taxon>Bacteroidota</taxon>
        <taxon>Chitinophagia</taxon>
        <taxon>Chitinophagales</taxon>
        <taxon>Chitinophagaceae</taxon>
        <taxon>Arachidicoccus</taxon>
    </lineage>
</organism>
<dbReference type="KEGG" id="ark:D6B99_09015"/>
<dbReference type="OrthoDB" id="994689at2"/>
<reference evidence="1 2" key="1">
    <citation type="submission" date="2018-09" db="EMBL/GenBank/DDBJ databases">
        <title>Arachidicoccus sp. nov., a bacterium isolated from soil.</title>
        <authorList>
            <person name="Weon H.-Y."/>
            <person name="Kwon S.-W."/>
            <person name="Lee S.A."/>
        </authorList>
    </citation>
    <scope>NUCLEOTIDE SEQUENCE [LARGE SCALE GENOMIC DNA]</scope>
    <source>
        <strain evidence="1 2">KIS59-12</strain>
    </source>
</reference>
<dbReference type="AlphaFoldDB" id="A0A386HTY7"/>
<keyword evidence="2" id="KW-1185">Reference proteome</keyword>
<name>A0A386HTY7_9BACT</name>
<dbReference type="EMBL" id="CP032489">
    <property type="protein sequence ID" value="AYD49375.1"/>
    <property type="molecule type" value="Genomic_DNA"/>
</dbReference>
<sequence length="543" mass="61599">MLFFSFTHCFANSVWQWSVEIKSISLNKSNNHPRAFLWIPPNCHYVRGIVVGQNNMLEEGVLQNDSFRESLAKLGFAEIFITPTFNTWEDATKNDSMNAKFNQMLKRLSSESGYAEIQNAPIVPIGHSAMASFPWNFAAWNPNRTLAILSVHGDAPLTNLVGNGRPNAVWGKHNINGIPGLMVMGEYEWWIDRLTPAITFQEKYPNTPIAFFADAGNGHFNFSKQLIDYLSMFIKKAAEERMPENLDKSSIIKLKPIDPQNGWLIQRWRKDTLPTALAAPYYKYTGDRKDAFWCFDKEMAETTEKYYAKDRGKLPQLVDFVQNDSTIPINPKAFELVDLKFPALDASLIFKLKGTFLNEVPGGNPTIWTNKKEGAYISHSDSSSPVQLSRIIGPVQQLGMNTFAIRLNRLSLSYDRRMGDIWLLASHSGDSKYKHTVEQALMRIPFSLKEGKEQTISFPKIKNQNATTSLVKLKATSSAGLPVYYFVREGPAEMDGDILKLAAIPPRARFPVRVTVIAWQYGRNIQPKVQSAKQVEQSFYIYR</sequence>
<evidence type="ECO:0000313" key="1">
    <source>
        <dbReference type="EMBL" id="AYD49375.1"/>
    </source>
</evidence>